<dbReference type="PANTHER" id="PTHR13847:SF287">
    <property type="entry name" value="FAD-DEPENDENT OXIDOREDUCTASE DOMAIN-CONTAINING PROTEIN 1"/>
    <property type="match status" value="1"/>
</dbReference>
<dbReference type="GO" id="GO:0005737">
    <property type="term" value="C:cytoplasm"/>
    <property type="evidence" value="ECO:0007669"/>
    <property type="project" value="TreeGrafter"/>
</dbReference>
<evidence type="ECO:0000259" key="2">
    <source>
        <dbReference type="Pfam" id="PF01266"/>
    </source>
</evidence>
<dbReference type="SUPFAM" id="SSF54373">
    <property type="entry name" value="FAD-linked reductases, C-terminal domain"/>
    <property type="match status" value="1"/>
</dbReference>
<dbReference type="AlphaFoldDB" id="A0A2N6PIZ8"/>
<organism evidence="3 4">
    <name type="scientific">Brevibacterium luteolum</name>
    <dbReference type="NCBI Taxonomy" id="199591"/>
    <lineage>
        <taxon>Bacteria</taxon>
        <taxon>Bacillati</taxon>
        <taxon>Actinomycetota</taxon>
        <taxon>Actinomycetes</taxon>
        <taxon>Micrococcales</taxon>
        <taxon>Brevibacteriaceae</taxon>
        <taxon>Brevibacterium</taxon>
    </lineage>
</organism>
<dbReference type="Gene3D" id="3.50.50.60">
    <property type="entry name" value="FAD/NAD(P)-binding domain"/>
    <property type="match status" value="1"/>
</dbReference>
<proteinExistence type="predicted"/>
<keyword evidence="1" id="KW-0560">Oxidoreductase</keyword>
<feature type="domain" description="FAD dependent oxidoreductase" evidence="2">
    <location>
        <begin position="11"/>
        <end position="355"/>
    </location>
</feature>
<comment type="caution">
    <text evidence="3">The sequence shown here is derived from an EMBL/GenBank/DDBJ whole genome shotgun (WGS) entry which is preliminary data.</text>
</comment>
<dbReference type="Gene3D" id="3.30.9.10">
    <property type="entry name" value="D-Amino Acid Oxidase, subunit A, domain 2"/>
    <property type="match status" value="1"/>
</dbReference>
<gene>
    <name evidence="3" type="ORF">CJ198_04870</name>
</gene>
<reference evidence="3 4" key="1">
    <citation type="submission" date="2017-09" db="EMBL/GenBank/DDBJ databases">
        <title>Bacterial strain isolated from the female urinary microbiota.</title>
        <authorList>
            <person name="Thomas-White K."/>
            <person name="Kumar N."/>
            <person name="Forster S."/>
            <person name="Putonti C."/>
            <person name="Lawley T."/>
            <person name="Wolfe A.J."/>
        </authorList>
    </citation>
    <scope>NUCLEOTIDE SEQUENCE [LARGE SCALE GENOMIC DNA]</scope>
    <source>
        <strain evidence="3 4">UMB0680</strain>
    </source>
</reference>
<dbReference type="PANTHER" id="PTHR13847">
    <property type="entry name" value="SARCOSINE DEHYDROGENASE-RELATED"/>
    <property type="match status" value="1"/>
</dbReference>
<dbReference type="EMBL" id="PNFZ01000002">
    <property type="protein sequence ID" value="PMB98656.1"/>
    <property type="molecule type" value="Genomic_DNA"/>
</dbReference>
<dbReference type="RefSeq" id="WP_102161324.1">
    <property type="nucleotide sequence ID" value="NZ_PNFZ01000002.1"/>
</dbReference>
<dbReference type="GO" id="GO:0016491">
    <property type="term" value="F:oxidoreductase activity"/>
    <property type="evidence" value="ECO:0007669"/>
    <property type="project" value="UniProtKB-KW"/>
</dbReference>
<evidence type="ECO:0000313" key="3">
    <source>
        <dbReference type="EMBL" id="PMB98656.1"/>
    </source>
</evidence>
<name>A0A2N6PIZ8_9MICO</name>
<dbReference type="InterPro" id="IPR006076">
    <property type="entry name" value="FAD-dep_OxRdtase"/>
</dbReference>
<evidence type="ECO:0000313" key="4">
    <source>
        <dbReference type="Proteomes" id="UP000235703"/>
    </source>
</evidence>
<dbReference type="Pfam" id="PF01266">
    <property type="entry name" value="DAO"/>
    <property type="match status" value="1"/>
</dbReference>
<keyword evidence="4" id="KW-1185">Reference proteome</keyword>
<sequence length="385" mass="41275">MTVPLPPSASIVIIGGGIMGVAAAYYLAEAGVEDIVVIERDQLGSGSTCKAAGGLRTQFSDETNIMLGARSLETFRRFKTDFDTDLDLVTSGYLFLLDNDADAAAFERNVELQRSLGQSSRMLTVSEAHELSPVISTSGLVAAAFNPEDAHCTPEAAVSGFACAARKRGVTFVQNCEVTDIVTTGDEIHGVTTSKGEIATSHVVCAAGAWSQRIGEMAGVDLPVTPLRRHVAVTEPVDFDATKLPFTIDFTTSFYFHSECRGLLMGAPEVEDVRDFNLHTDPAWLDRLAELIEHRAPALGDVGIGKGWAGLYECTPDHNALIGTAAQLPGFIYATGFSGHGFLQGPAVGEVVRDLYLGREPFVDVSGLSVERFDREELRVEMNVV</sequence>
<dbReference type="OrthoDB" id="9805852at2"/>
<protein>
    <submittedName>
        <fullName evidence="3">Sarcosine oxidase subunit beta</fullName>
    </submittedName>
</protein>
<dbReference type="Proteomes" id="UP000235703">
    <property type="component" value="Unassembled WGS sequence"/>
</dbReference>
<dbReference type="InterPro" id="IPR036188">
    <property type="entry name" value="FAD/NAD-bd_sf"/>
</dbReference>
<evidence type="ECO:0000256" key="1">
    <source>
        <dbReference type="ARBA" id="ARBA00023002"/>
    </source>
</evidence>
<accession>A0A2N6PIZ8</accession>
<dbReference type="SUPFAM" id="SSF51905">
    <property type="entry name" value="FAD/NAD(P)-binding domain"/>
    <property type="match status" value="1"/>
</dbReference>